<sequence>MLWSRLTGEQLTWVNSPLHIPVYSQSIENNVGDHAGVGKQWARKALGAISVALFSSVCRKPR</sequence>
<comment type="caution">
    <text evidence="1">The sequence shown here is derived from an EMBL/GenBank/DDBJ whole genome shotgun (WGS) entry which is preliminary data.</text>
</comment>
<name>A0ABR5JPV2_9PSED</name>
<evidence type="ECO:0000313" key="2">
    <source>
        <dbReference type="Proteomes" id="UP000037201"/>
    </source>
</evidence>
<evidence type="ECO:0000313" key="1">
    <source>
        <dbReference type="EMBL" id="KOP59386.1"/>
    </source>
</evidence>
<accession>A0ABR5JPV2</accession>
<dbReference type="Proteomes" id="UP000037201">
    <property type="component" value="Unassembled WGS sequence"/>
</dbReference>
<proteinExistence type="predicted"/>
<reference evidence="1 2" key="1">
    <citation type="submission" date="2015-09" db="EMBL/GenBank/DDBJ databases">
        <title>Genome analysis of Pseudomonas syringae pv. porri LMG.</title>
        <authorList>
            <person name="Rombouts S."/>
        </authorList>
    </citation>
    <scope>NUCLEOTIDE SEQUENCE [LARGE SCALE GENOMIC DNA]</scope>
    <source>
        <strain evidence="1 2">LMG 28496</strain>
    </source>
</reference>
<dbReference type="EMBL" id="JUEU01000128">
    <property type="protein sequence ID" value="KOP59386.1"/>
    <property type="molecule type" value="Genomic_DNA"/>
</dbReference>
<organism evidence="1 2">
    <name type="scientific">Pseudomonas coronafaciens pv. porri</name>
    <dbReference type="NCBI Taxonomy" id="83964"/>
    <lineage>
        <taxon>Bacteria</taxon>
        <taxon>Pseudomonadati</taxon>
        <taxon>Pseudomonadota</taxon>
        <taxon>Gammaproteobacteria</taxon>
        <taxon>Pseudomonadales</taxon>
        <taxon>Pseudomonadaceae</taxon>
        <taxon>Pseudomonas</taxon>
        <taxon>Pseudomonas coronafaciens</taxon>
    </lineage>
</organism>
<keyword evidence="2" id="KW-1185">Reference proteome</keyword>
<gene>
    <name evidence="1" type="ORF">OX90_11745</name>
</gene>
<protein>
    <submittedName>
        <fullName evidence="1">Uncharacterized protein</fullName>
    </submittedName>
</protein>